<dbReference type="Proteomes" id="UP000824998">
    <property type="component" value="Unassembled WGS sequence"/>
</dbReference>
<dbReference type="SMART" id="SM00320">
    <property type="entry name" value="WD40"/>
    <property type="match status" value="1"/>
</dbReference>
<organism evidence="7 8">
    <name type="scientific">Amylocarpus encephaloides</name>
    <dbReference type="NCBI Taxonomy" id="45428"/>
    <lineage>
        <taxon>Eukaryota</taxon>
        <taxon>Fungi</taxon>
        <taxon>Dikarya</taxon>
        <taxon>Ascomycota</taxon>
        <taxon>Pezizomycotina</taxon>
        <taxon>Leotiomycetes</taxon>
        <taxon>Helotiales</taxon>
        <taxon>Helotiales incertae sedis</taxon>
        <taxon>Amylocarpus</taxon>
    </lineage>
</organism>
<dbReference type="PROSITE" id="PS50082">
    <property type="entry name" value="WD_REPEATS_2"/>
    <property type="match status" value="1"/>
</dbReference>
<evidence type="ECO:0000313" key="8">
    <source>
        <dbReference type="Proteomes" id="UP000824998"/>
    </source>
</evidence>
<dbReference type="InterPro" id="IPR019775">
    <property type="entry name" value="WD40_repeat_CS"/>
</dbReference>
<dbReference type="InterPro" id="IPR036322">
    <property type="entry name" value="WD40_repeat_dom_sf"/>
</dbReference>
<evidence type="ECO:0000256" key="5">
    <source>
        <dbReference type="ARBA" id="ARBA00043913"/>
    </source>
</evidence>
<dbReference type="OrthoDB" id="3783534at2759"/>
<feature type="non-terminal residue" evidence="7">
    <location>
        <position position="90"/>
    </location>
</feature>
<keyword evidence="1 6" id="KW-0853">WD repeat</keyword>
<name>A0A9P7YAZ5_9HELO</name>
<dbReference type="EMBL" id="MU251678">
    <property type="protein sequence ID" value="KAG9230374.1"/>
    <property type="molecule type" value="Genomic_DNA"/>
</dbReference>
<dbReference type="PROSITE" id="PS50294">
    <property type="entry name" value="WD_REPEATS_REGION"/>
    <property type="match status" value="1"/>
</dbReference>
<dbReference type="AlphaFoldDB" id="A0A9P7YAZ5"/>
<evidence type="ECO:0000256" key="4">
    <source>
        <dbReference type="ARBA" id="ARBA00039789"/>
    </source>
</evidence>
<evidence type="ECO:0000256" key="1">
    <source>
        <dbReference type="ARBA" id="ARBA00022574"/>
    </source>
</evidence>
<dbReference type="PROSITE" id="PS00678">
    <property type="entry name" value="WD_REPEATS_1"/>
    <property type="match status" value="1"/>
</dbReference>
<evidence type="ECO:0000313" key="7">
    <source>
        <dbReference type="EMBL" id="KAG9230374.1"/>
    </source>
</evidence>
<dbReference type="InterPro" id="IPR015943">
    <property type="entry name" value="WD40/YVTN_repeat-like_dom_sf"/>
</dbReference>
<dbReference type="SUPFAM" id="SSF50978">
    <property type="entry name" value="WD40 repeat-like"/>
    <property type="match status" value="1"/>
</dbReference>
<proteinExistence type="inferred from homology"/>
<evidence type="ECO:0000256" key="3">
    <source>
        <dbReference type="ARBA" id="ARBA00038415"/>
    </source>
</evidence>
<keyword evidence="8" id="KW-1185">Reference proteome</keyword>
<sequence length="90" mass="9909">IQQAPLQLYCSALVFAPEKSIVRETFKKCIPAWIQRKPRVQEYWSALLQTLEGHSSSVFSVAFSPDGKQVVSGSGDNTVRLWDAATGVAL</sequence>
<feature type="non-terminal residue" evidence="7">
    <location>
        <position position="1"/>
    </location>
</feature>
<evidence type="ECO:0000256" key="2">
    <source>
        <dbReference type="ARBA" id="ARBA00022737"/>
    </source>
</evidence>
<dbReference type="PANTHER" id="PTHR22847">
    <property type="entry name" value="WD40 REPEAT PROTEIN"/>
    <property type="match status" value="1"/>
</dbReference>
<dbReference type="InterPro" id="IPR001680">
    <property type="entry name" value="WD40_rpt"/>
</dbReference>
<accession>A0A9P7YAZ5</accession>
<comment type="caution">
    <text evidence="7">The sequence shown here is derived from an EMBL/GenBank/DDBJ whole genome shotgun (WGS) entry which is preliminary data.</text>
</comment>
<comment type="function">
    <text evidence="5">Involved in mitochondrial fission. Acts as an adapter protein required to form mitochondrial fission complexes. Formation of these complexes is required to promote constriction and fission of the mitochondrial compartment at a late step in mitochondrial division.</text>
</comment>
<comment type="similarity">
    <text evidence="3">Belongs to the WD repeat MDV1/CAF4 family.</text>
</comment>
<reference evidence="7" key="1">
    <citation type="journal article" date="2021" name="IMA Fungus">
        <title>Genomic characterization of three marine fungi, including Emericellopsis atlantica sp. nov. with signatures of a generalist lifestyle and marine biomass degradation.</title>
        <authorList>
            <person name="Hagestad O.C."/>
            <person name="Hou L."/>
            <person name="Andersen J.H."/>
            <person name="Hansen E.H."/>
            <person name="Altermark B."/>
            <person name="Li C."/>
            <person name="Kuhnert E."/>
            <person name="Cox R.J."/>
            <person name="Crous P.W."/>
            <person name="Spatafora J.W."/>
            <person name="Lail K."/>
            <person name="Amirebrahimi M."/>
            <person name="Lipzen A."/>
            <person name="Pangilinan J."/>
            <person name="Andreopoulos W."/>
            <person name="Hayes R.D."/>
            <person name="Ng V."/>
            <person name="Grigoriev I.V."/>
            <person name="Jackson S.A."/>
            <person name="Sutton T.D.S."/>
            <person name="Dobson A.D.W."/>
            <person name="Rama T."/>
        </authorList>
    </citation>
    <scope>NUCLEOTIDE SEQUENCE</scope>
    <source>
        <strain evidence="7">TRa018bII</strain>
    </source>
</reference>
<dbReference type="PANTHER" id="PTHR22847:SF637">
    <property type="entry name" value="WD REPEAT DOMAIN 5B"/>
    <property type="match status" value="1"/>
</dbReference>
<evidence type="ECO:0000256" key="6">
    <source>
        <dbReference type="PROSITE-ProRule" id="PRU00221"/>
    </source>
</evidence>
<gene>
    <name evidence="7" type="ORF">BJ875DRAFT_349233</name>
</gene>
<keyword evidence="2" id="KW-0677">Repeat</keyword>
<dbReference type="Pfam" id="PF00400">
    <property type="entry name" value="WD40"/>
    <property type="match status" value="1"/>
</dbReference>
<feature type="repeat" description="WD" evidence="6">
    <location>
        <begin position="51"/>
        <end position="90"/>
    </location>
</feature>
<dbReference type="GO" id="GO:0005634">
    <property type="term" value="C:nucleus"/>
    <property type="evidence" value="ECO:0007669"/>
    <property type="project" value="TreeGrafter"/>
</dbReference>
<dbReference type="GO" id="GO:1990234">
    <property type="term" value="C:transferase complex"/>
    <property type="evidence" value="ECO:0007669"/>
    <property type="project" value="UniProtKB-ARBA"/>
</dbReference>
<dbReference type="Gene3D" id="2.130.10.10">
    <property type="entry name" value="YVTN repeat-like/Quinoprotein amine dehydrogenase"/>
    <property type="match status" value="1"/>
</dbReference>
<protein>
    <recommendedName>
        <fullName evidence="4">Mitochondrial division protein 1</fullName>
    </recommendedName>
</protein>